<accession>A0A4Z0CCS8</accession>
<dbReference type="EMBL" id="SMLK01000001">
    <property type="protein sequence ID" value="TFZ07939.1"/>
    <property type="molecule type" value="Genomic_DNA"/>
</dbReference>
<gene>
    <name evidence="5" type="ORF">EZ216_01880</name>
</gene>
<reference evidence="5 6" key="1">
    <citation type="submission" date="2019-03" db="EMBL/GenBank/DDBJ databases">
        <title>Ramlibacter sp. 18x22-1, whole genome shotgun sequence.</title>
        <authorList>
            <person name="Zhang X."/>
            <person name="Feng G."/>
            <person name="Zhu H."/>
        </authorList>
    </citation>
    <scope>NUCLEOTIDE SEQUENCE [LARGE SCALE GENOMIC DNA]</scope>
    <source>
        <strain evidence="5 6">18x22-1</strain>
    </source>
</reference>
<comment type="caution">
    <text evidence="5">The sequence shown here is derived from an EMBL/GenBank/DDBJ whole genome shotgun (WGS) entry which is preliminary data.</text>
</comment>
<dbReference type="SUPFAM" id="SSF47188">
    <property type="entry name" value="Hemerythrin-like"/>
    <property type="match status" value="1"/>
</dbReference>
<dbReference type="InterPro" id="IPR012827">
    <property type="entry name" value="Hemerythrin_metal-bd"/>
</dbReference>
<proteinExistence type="inferred from homology"/>
<dbReference type="Proteomes" id="UP000297839">
    <property type="component" value="Unassembled WGS sequence"/>
</dbReference>
<sequence>MPSAEAAPGPITVPAWDVSMSVGHALLDKHHILLLELARALVNDLPGMDAGTLRLAASDLLELAERHCAAEEHLLTLNGYEWVEQHREEHRAGLDRLRRLASGEPAMVRKRFPPALVDWLQAHLADMDLPAAEWFSHPAEARVPDPLDRA</sequence>
<dbReference type="OrthoDB" id="5296936at2"/>
<evidence type="ECO:0000256" key="2">
    <source>
        <dbReference type="ARBA" id="ARBA00022723"/>
    </source>
</evidence>
<dbReference type="Pfam" id="PF01814">
    <property type="entry name" value="Hemerythrin"/>
    <property type="match status" value="1"/>
</dbReference>
<feature type="domain" description="Hemerythrin-like" evidence="4">
    <location>
        <begin position="25"/>
        <end position="128"/>
    </location>
</feature>
<dbReference type="NCBIfam" id="TIGR02481">
    <property type="entry name" value="hemeryth_dom"/>
    <property type="match status" value="1"/>
</dbReference>
<name>A0A4Z0CCS8_9BURK</name>
<evidence type="ECO:0000256" key="1">
    <source>
        <dbReference type="ARBA" id="ARBA00010587"/>
    </source>
</evidence>
<dbReference type="RefSeq" id="WP_135247877.1">
    <property type="nucleotide sequence ID" value="NZ_SMLK01000001.1"/>
</dbReference>
<protein>
    <recommendedName>
        <fullName evidence="4">Hemerythrin-like domain-containing protein</fullName>
    </recommendedName>
</protein>
<dbReference type="InterPro" id="IPR035938">
    <property type="entry name" value="Hemerythrin-like_sf"/>
</dbReference>
<keyword evidence="3" id="KW-0408">Iron</keyword>
<dbReference type="Gene3D" id="1.20.120.50">
    <property type="entry name" value="Hemerythrin-like"/>
    <property type="match status" value="1"/>
</dbReference>
<evidence type="ECO:0000313" key="5">
    <source>
        <dbReference type="EMBL" id="TFZ07939.1"/>
    </source>
</evidence>
<organism evidence="5 6">
    <name type="scientific">Ramlibacter humi</name>
    <dbReference type="NCBI Taxonomy" id="2530451"/>
    <lineage>
        <taxon>Bacteria</taxon>
        <taxon>Pseudomonadati</taxon>
        <taxon>Pseudomonadota</taxon>
        <taxon>Betaproteobacteria</taxon>
        <taxon>Burkholderiales</taxon>
        <taxon>Comamonadaceae</taxon>
        <taxon>Ramlibacter</taxon>
    </lineage>
</organism>
<keyword evidence="6" id="KW-1185">Reference proteome</keyword>
<dbReference type="InterPro" id="IPR012312">
    <property type="entry name" value="Hemerythrin-like"/>
</dbReference>
<dbReference type="GO" id="GO:0046872">
    <property type="term" value="F:metal ion binding"/>
    <property type="evidence" value="ECO:0007669"/>
    <property type="project" value="UniProtKB-KW"/>
</dbReference>
<evidence type="ECO:0000313" key="6">
    <source>
        <dbReference type="Proteomes" id="UP000297839"/>
    </source>
</evidence>
<evidence type="ECO:0000256" key="3">
    <source>
        <dbReference type="ARBA" id="ARBA00023004"/>
    </source>
</evidence>
<dbReference type="AlphaFoldDB" id="A0A4Z0CCS8"/>
<keyword evidence="2" id="KW-0479">Metal-binding</keyword>
<comment type="similarity">
    <text evidence="1">Belongs to the hemerythrin family.</text>
</comment>
<evidence type="ECO:0000259" key="4">
    <source>
        <dbReference type="Pfam" id="PF01814"/>
    </source>
</evidence>